<dbReference type="Proteomes" id="UP001558632">
    <property type="component" value="Unassembled WGS sequence"/>
</dbReference>
<name>A0ABR3K8N6_TRISP</name>
<comment type="caution">
    <text evidence="1">The sequence shown here is derived from an EMBL/GenBank/DDBJ whole genome shotgun (WGS) entry which is preliminary data.</text>
</comment>
<keyword evidence="1" id="KW-0675">Receptor</keyword>
<sequence>MVVEFAAKMISDSNGSTRWPVMQSSFNLPPHRFELSVAFQWTLVSGCLKLENSCCPKNFVESTLLASSASAVFGNFKIIPITSPVYTSFLFRVQQAMGNFFNKMTHYLAVVWASTATQLMAKALLPHLLL</sequence>
<accession>A0ABR3K8N6</accession>
<reference evidence="1 2" key="1">
    <citation type="submission" date="2024-07" db="EMBL/GenBank/DDBJ databases">
        <title>Enhanced genomic and transcriptomic resources for Trichinella pseudospiralis and T. spiralis underpin the discovery of pronounced molecular differences between stages and species.</title>
        <authorList>
            <person name="Pasi K.K."/>
            <person name="La Rosa G."/>
            <person name="Gomez-Morales M.A."/>
            <person name="Tosini F."/>
            <person name="Sumanam S."/>
            <person name="Young N.D."/>
            <person name="Chang B.C."/>
            <person name="Robin G.B."/>
        </authorList>
    </citation>
    <scope>NUCLEOTIDE SEQUENCE [LARGE SCALE GENOMIC DNA]</scope>
    <source>
        <strain evidence="1">ISS534</strain>
    </source>
</reference>
<organism evidence="1 2">
    <name type="scientific">Trichinella spiralis</name>
    <name type="common">Trichina worm</name>
    <dbReference type="NCBI Taxonomy" id="6334"/>
    <lineage>
        <taxon>Eukaryota</taxon>
        <taxon>Metazoa</taxon>
        <taxon>Ecdysozoa</taxon>
        <taxon>Nematoda</taxon>
        <taxon>Enoplea</taxon>
        <taxon>Dorylaimia</taxon>
        <taxon>Trichinellida</taxon>
        <taxon>Trichinellidae</taxon>
        <taxon>Trichinella</taxon>
    </lineage>
</organism>
<protein>
    <submittedName>
        <fullName evidence="1">Cadherin EGF LAG seven-pass G-type receptor</fullName>
    </submittedName>
</protein>
<evidence type="ECO:0000313" key="2">
    <source>
        <dbReference type="Proteomes" id="UP001558632"/>
    </source>
</evidence>
<evidence type="ECO:0000313" key="1">
    <source>
        <dbReference type="EMBL" id="KAL1230687.1"/>
    </source>
</evidence>
<proteinExistence type="predicted"/>
<dbReference type="EMBL" id="JBEUSY010000468">
    <property type="protein sequence ID" value="KAL1230687.1"/>
    <property type="molecule type" value="Genomic_DNA"/>
</dbReference>
<gene>
    <name evidence="1" type="ORF">TSPI_05385</name>
</gene>
<keyword evidence="2" id="KW-1185">Reference proteome</keyword>